<dbReference type="PANTHER" id="PTHR46268">
    <property type="entry name" value="STRESS RESPONSE PROTEIN NHAX"/>
    <property type="match status" value="1"/>
</dbReference>
<dbReference type="Pfam" id="PF00582">
    <property type="entry name" value="Usp"/>
    <property type="match status" value="1"/>
</dbReference>
<accession>A0A923M4V0</accession>
<protein>
    <submittedName>
        <fullName evidence="3">Universal stress protein</fullName>
    </submittedName>
</protein>
<name>A0A923M4V0_9BURK</name>
<keyword evidence="4" id="KW-1185">Reference proteome</keyword>
<dbReference type="PRINTS" id="PR01438">
    <property type="entry name" value="UNVRSLSTRESS"/>
</dbReference>
<dbReference type="Proteomes" id="UP000596827">
    <property type="component" value="Unassembled WGS sequence"/>
</dbReference>
<dbReference type="InterPro" id="IPR006016">
    <property type="entry name" value="UspA"/>
</dbReference>
<proteinExistence type="inferred from homology"/>
<organism evidence="3 4">
    <name type="scientific">Ramlibacter albus</name>
    <dbReference type="NCBI Taxonomy" id="2079448"/>
    <lineage>
        <taxon>Bacteria</taxon>
        <taxon>Pseudomonadati</taxon>
        <taxon>Pseudomonadota</taxon>
        <taxon>Betaproteobacteria</taxon>
        <taxon>Burkholderiales</taxon>
        <taxon>Comamonadaceae</taxon>
        <taxon>Ramlibacter</taxon>
    </lineage>
</organism>
<dbReference type="SUPFAM" id="SSF52402">
    <property type="entry name" value="Adenine nucleotide alpha hydrolases-like"/>
    <property type="match status" value="2"/>
</dbReference>
<evidence type="ECO:0000313" key="3">
    <source>
        <dbReference type="EMBL" id="MBC5763938.1"/>
    </source>
</evidence>
<dbReference type="PANTHER" id="PTHR46268:SF15">
    <property type="entry name" value="UNIVERSAL STRESS PROTEIN HP_0031"/>
    <property type="match status" value="1"/>
</dbReference>
<reference evidence="3" key="1">
    <citation type="submission" date="2020-08" db="EMBL/GenBank/DDBJ databases">
        <title>Ramlibacter sp. GTP1 16S ribosomal RNA gene genome sequencing and assembly.</title>
        <authorList>
            <person name="Kang M."/>
        </authorList>
    </citation>
    <scope>NUCLEOTIDE SEQUENCE</scope>
    <source>
        <strain evidence="3">GTP1</strain>
    </source>
</reference>
<comment type="caution">
    <text evidence="3">The sequence shown here is derived from an EMBL/GenBank/DDBJ whole genome shotgun (WGS) entry which is preliminary data.</text>
</comment>
<sequence length="280" mass="30387">MKTAYRQILVHIDNTQRSGARLALARAVARQQGAWVAAVHATMPSYVDLPYAPELGPIAIAELRQLDESLVRAARDRFETALADGGPRATWAVVDELPTAAGFLQQAFYADLLVLGQYDAQDRDGSRVPPGFVESVVIGSGRPALVLPHSGELPSSFDTVAVAWKETRESARALTAAMPLLQRASRVVVLTWGKWHTHVRGAHLDLANLLRLHGIDADIQPQGEEEPADVGELLLSRCADLGADLLVMGCWGHSRAREWVLGGVSRTIMQSMTLPVLMAH</sequence>
<dbReference type="EMBL" id="JACORU010000001">
    <property type="protein sequence ID" value="MBC5763938.1"/>
    <property type="molecule type" value="Genomic_DNA"/>
</dbReference>
<dbReference type="AlphaFoldDB" id="A0A923M4V0"/>
<evidence type="ECO:0000313" key="4">
    <source>
        <dbReference type="Proteomes" id="UP000596827"/>
    </source>
</evidence>
<evidence type="ECO:0000256" key="1">
    <source>
        <dbReference type="ARBA" id="ARBA00008791"/>
    </source>
</evidence>
<feature type="domain" description="UspA" evidence="2">
    <location>
        <begin position="221"/>
        <end position="279"/>
    </location>
</feature>
<dbReference type="CDD" id="cd00293">
    <property type="entry name" value="USP-like"/>
    <property type="match status" value="1"/>
</dbReference>
<dbReference type="RefSeq" id="WP_187080350.1">
    <property type="nucleotide sequence ID" value="NZ_JACORU010000001.1"/>
</dbReference>
<evidence type="ECO:0000259" key="2">
    <source>
        <dbReference type="Pfam" id="PF00582"/>
    </source>
</evidence>
<dbReference type="InterPro" id="IPR006015">
    <property type="entry name" value="Universal_stress_UspA"/>
</dbReference>
<dbReference type="Gene3D" id="3.40.50.12370">
    <property type="match status" value="1"/>
</dbReference>
<comment type="similarity">
    <text evidence="1">Belongs to the universal stress protein A family.</text>
</comment>
<gene>
    <name evidence="3" type="ORF">H8R02_05715</name>
</gene>